<feature type="compositionally biased region" description="Basic and acidic residues" evidence="6">
    <location>
        <begin position="648"/>
        <end position="659"/>
    </location>
</feature>
<feature type="compositionally biased region" description="Basic and acidic residues" evidence="6">
    <location>
        <begin position="1369"/>
        <end position="1392"/>
    </location>
</feature>
<feature type="compositionally biased region" description="Acidic residues" evidence="6">
    <location>
        <begin position="1501"/>
        <end position="1510"/>
    </location>
</feature>
<feature type="domain" description="C2H2-type" evidence="7">
    <location>
        <begin position="995"/>
        <end position="1022"/>
    </location>
</feature>
<feature type="compositionally biased region" description="Low complexity" evidence="6">
    <location>
        <begin position="52"/>
        <end position="63"/>
    </location>
</feature>
<dbReference type="PANTHER" id="PTHR24381:SF450">
    <property type="entry name" value="GASTRULA ZINC FINGER PROTEIN XLCGF26.1-LIKE-RELATED"/>
    <property type="match status" value="1"/>
</dbReference>
<feature type="region of interest" description="Disordered" evidence="6">
    <location>
        <begin position="44"/>
        <end position="66"/>
    </location>
</feature>
<feature type="compositionally biased region" description="Basic and acidic residues" evidence="6">
    <location>
        <begin position="1215"/>
        <end position="1233"/>
    </location>
</feature>
<evidence type="ECO:0000256" key="6">
    <source>
        <dbReference type="SAM" id="MobiDB-lite"/>
    </source>
</evidence>
<feature type="compositionally biased region" description="Basic and acidic residues" evidence="6">
    <location>
        <begin position="1403"/>
        <end position="1420"/>
    </location>
</feature>
<sequence>MEAPSVNPVEALLAPEDKPCEEPPNCVKTNCENTMEVPHLASDAPAVESVDEGGTTPDVGDGTVVRDKQEAVCREKKMEVVNNEKSLVVHIEPTQKESIALDKPKRQRKKKEPKDYDAITSSSFCHMATSPSRAQNKSPSRGCRSPARSGQSPARTGTSPSRGGQSPAKSSQSPARGGQSPAKSSQSPGRGGHSPARGGQSPARNSQSPARGGRSPVRCTQSPARNSRSPAKNSQSPARGSQSPARNSRSPARNSRSPARGNRSPARNSQSPAPSSHSPIRSNQISDKDCQNIVRDEVSHTDDNHSSAKDDATITHGEKTVFNGGENGSTASRSPTPDHQDLNVDSHSSQSGDGVNSATDKSPCRKYASSDHCGQDAVLSVQNSLDNCAESGADKVGDGTVSGRKTGLSNVTSSQVTAVNSKKSVKKKAPKKSAKNADNVVKKPNNDATKECPKKGKKRKSGSEPTDKNNSATVPKNSSKQAKSPVINNKHSDTKDVVNQLSEPKKKKRKKAAKLNETVNDDSSNLEKENAETEGVSKSKKKCVKKKQQLNKDIGVSNDIVDADDTLDTITAVLNHVIAESTKCYLEDNIEDGKPAKSKKKAVVRKKVPSPKGGKTIAENHEPVNSEPLPVNSPVREQVADLQLTKVNADDGTKTEKEKKSKKKKFAKAVDETGEKQEQDSDCKPKRKKPSARSKVSSKCNNAESNVKNSATPSDVIENNDDAQKEVLSVPPMEASQPESVSLPSSPKQCTVDSEDVASSRTTENGEAQDTGQEEPSSANNLEQKDDGIEDKQGDNEHSNQEASEGSKKDDGAQSSGSGSENRVFQCPKCSYNSKKKVSLRRHMTVHGVYECAHCDFVSDHNSEYEDHMRDKHPSRCGRKLCKKCNVLFRVDEIEQHEKECTGEKKKWTCSECKKEFKFLCTMRAHVQKWHVSSGIKCDKCEFEANTNYTLKKHIMKVHKPVKEKKPISCAECNKTFSSDSCYRQHMKLHEGQEYECPKCGKVFKSTRSMQTHLKIHEETKSVPCEVEGCTKVFKNVKVMEIHRKRCHENEPKKFKCTYGTCEQRFYTKYHLKRHEIMHTGERNFKCTYPDCSKAFHHAENLKVHLRSHNNIKCPQCRRTFKEEASLQTHLKIHENAKSRSKKKRKPPPVENAKKPKSDNTESKPDAVSLSSPSETPAAKTSTEDDFGKESDVAPTAENRGEVSLPPLPVDGEAEQSKKADSAQHDVYDFHDSDDEKLAVSAIARQTSPNKSPRIKVGGELLGTLPLPSAPDAMLVKSVAVSDDEPVVESTKKKKKTKKKKAISEIHEESKASEVDSKPKEKKKVVKKKKPQEGGEKKLEDVPVKKDGEAKDEEKIKKVKKPKKKVEKKTKEKAAEEKQVEKPEKKDEPDTKTKKKKPRKKKSEKDQETKEPKKDEVLEPKKKKKKKQQAKKVEEPVPMETTVELSKEPEPEPEAKLEAEPELAAEPPAEPPAELAAEPPAELAAEPVCETCPDRNTDTDMCTEEPEEPTILECAKADETIKPEEDEQTHQSEPEIGPQPSPTPEYLDDQQHGFFSPRPEQVDFQYPMAPRPVSPEEDDDDIDMMDMEQSYSDERPEQNETKVLESPLSEMSSEMKSLTLPSVSRESPGANHDDNDHHSDLVAGLSPTIKDINGQEDEMLNDIAKQVEAESAIVDDDAAEMPPSNYPSSIHTTPPSVQPPSVPPASVAPPPQEVPVITSHTSHILEESSAIGDMVSRYEGEAATRDLYQAPLSNSSSTQQQSSHHYSSIVDQQLSQHKYLQEAPLSVQSRGHLLPDDNPTPTSSSPPSIPPPKYYMDGSSYPPSVYHSHRVPSVPPSDLPPTSPAGPAETTPTYSDSLSHSSSHYRSDSQTCPSYPPRDSLPSVTTPSYSSPPQNTYLDPHSASLVNNKEDTTIPSVSSTDRTSDSMYLTSRSSNLPTSAAETLPANSSAPPSVSFGSDSLPTRELFGQYFGQDSTGSMPLTHPPLSQEQRGLPYPHSQSQTSLPTLPGANSADYFRRASAPFIPGTGYPSVTETLVPPPPQHWMSAHDERSRQWGQPSPIIPPPIPSELDSASPLSRNPYVSRPSEYSFNPTTTSHSSKQTESSYPGSQSISTPAERPTYDMTSAYMTSRTFNPNYTGPMPPPPPSAATQKQLEEAYRRAAQISDYRTLSQAAPPSMADMYSRMAVPPALGFDKYYYPRDAMFRSQHLSAAPNPFMTQSSTPQMPYTERDYGRNPIYTQHSAYGFMGDKQYLASNKLPPTLPGLQERPMPADYLQSPAAAAAMGDPHIQDPYRRSVIYNMMSRYF</sequence>
<feature type="compositionally biased region" description="Pro residues" evidence="6">
    <location>
        <begin position="1833"/>
        <end position="1844"/>
    </location>
</feature>
<feature type="compositionally biased region" description="Basic residues" evidence="6">
    <location>
        <begin position="423"/>
        <end position="434"/>
    </location>
</feature>
<feature type="compositionally biased region" description="Basic and acidic residues" evidence="6">
    <location>
        <begin position="1445"/>
        <end position="1459"/>
    </location>
</feature>
<feature type="compositionally biased region" description="Basic residues" evidence="6">
    <location>
        <begin position="596"/>
        <end position="609"/>
    </location>
</feature>
<evidence type="ECO:0000256" key="4">
    <source>
        <dbReference type="ARBA" id="ARBA00022833"/>
    </source>
</evidence>
<dbReference type="GO" id="GO:0000981">
    <property type="term" value="F:DNA-binding transcription factor activity, RNA polymerase II-specific"/>
    <property type="evidence" value="ECO:0007669"/>
    <property type="project" value="TreeGrafter"/>
</dbReference>
<evidence type="ECO:0000256" key="3">
    <source>
        <dbReference type="ARBA" id="ARBA00022771"/>
    </source>
</evidence>
<feature type="region of interest" description="Disordered" evidence="6">
    <location>
        <begin position="2130"/>
        <end position="2149"/>
    </location>
</feature>
<feature type="compositionally biased region" description="Low complexity" evidence="6">
    <location>
        <begin position="1462"/>
        <end position="1487"/>
    </location>
</feature>
<feature type="compositionally biased region" description="Basic residues" evidence="6">
    <location>
        <begin position="1393"/>
        <end position="1402"/>
    </location>
</feature>
<feature type="domain" description="C2H2-type" evidence="7">
    <location>
        <begin position="968"/>
        <end position="995"/>
    </location>
</feature>
<feature type="compositionally biased region" description="Basic and acidic residues" evidence="6">
    <location>
        <begin position="783"/>
        <end position="812"/>
    </location>
</feature>
<feature type="compositionally biased region" description="Polar residues" evidence="6">
    <location>
        <begin position="265"/>
        <end position="285"/>
    </location>
</feature>
<evidence type="ECO:0000313" key="8">
    <source>
        <dbReference type="EMBL" id="KAK2165300.1"/>
    </source>
</evidence>
<feature type="region of interest" description="Disordered" evidence="6">
    <location>
        <begin position="1279"/>
        <end position="1642"/>
    </location>
</feature>
<feature type="compositionally biased region" description="Basic and acidic residues" evidence="6">
    <location>
        <begin position="1631"/>
        <end position="1640"/>
    </location>
</feature>
<dbReference type="PROSITE" id="PS00028">
    <property type="entry name" value="ZINC_FINGER_C2H2_1"/>
    <property type="match status" value="7"/>
</dbReference>
<dbReference type="GO" id="GO:0000977">
    <property type="term" value="F:RNA polymerase II transcription regulatory region sequence-specific DNA binding"/>
    <property type="evidence" value="ECO:0007669"/>
    <property type="project" value="TreeGrafter"/>
</dbReference>
<feature type="region of interest" description="Disordered" evidence="6">
    <location>
        <begin position="1667"/>
        <end position="1728"/>
    </location>
</feature>
<dbReference type="Proteomes" id="UP001208570">
    <property type="component" value="Unassembled WGS sequence"/>
</dbReference>
<keyword evidence="2" id="KW-0677">Repeat</keyword>
<dbReference type="SUPFAM" id="SSF57667">
    <property type="entry name" value="beta-beta-alpha zinc fingers"/>
    <property type="match status" value="3"/>
</dbReference>
<feature type="compositionally biased region" description="Basic and acidic residues" evidence="6">
    <location>
        <begin position="1515"/>
        <end position="1533"/>
    </location>
</feature>
<feature type="compositionally biased region" description="Basic and acidic residues" evidence="6">
    <location>
        <begin position="1331"/>
        <end position="1356"/>
    </location>
</feature>
<feature type="region of interest" description="Disordered" evidence="6">
    <location>
        <begin position="587"/>
        <end position="823"/>
    </location>
</feature>
<feature type="compositionally biased region" description="Basic residues" evidence="6">
    <location>
        <begin position="1421"/>
        <end position="1430"/>
    </location>
</feature>
<feature type="compositionally biased region" description="Basic and acidic residues" evidence="6">
    <location>
        <begin position="668"/>
        <end position="684"/>
    </location>
</feature>
<feature type="region of interest" description="Disordered" evidence="6">
    <location>
        <begin position="1746"/>
        <end position="2012"/>
    </location>
</feature>
<feature type="domain" description="C2H2-type" evidence="7">
    <location>
        <begin position="825"/>
        <end position="847"/>
    </location>
</feature>
<evidence type="ECO:0000256" key="5">
    <source>
        <dbReference type="PROSITE-ProRule" id="PRU00042"/>
    </source>
</evidence>
<feature type="compositionally biased region" description="Basic and acidic residues" evidence="6">
    <location>
        <begin position="1302"/>
        <end position="1319"/>
    </location>
</feature>
<comment type="caution">
    <text evidence="8">The sequence shown here is derived from an EMBL/GenBank/DDBJ whole genome shotgun (WGS) entry which is preliminary data.</text>
</comment>
<proteinExistence type="predicted"/>
<dbReference type="GO" id="GO:0008270">
    <property type="term" value="F:zinc ion binding"/>
    <property type="evidence" value="ECO:0007669"/>
    <property type="project" value="UniProtKB-KW"/>
</dbReference>
<feature type="compositionally biased region" description="Polar residues" evidence="6">
    <location>
        <begin position="1169"/>
        <end position="1181"/>
    </location>
</feature>
<dbReference type="Pfam" id="PF00096">
    <property type="entry name" value="zf-C2H2"/>
    <property type="match status" value="3"/>
</dbReference>
<reference evidence="8" key="1">
    <citation type="journal article" date="2023" name="Mol. Biol. Evol.">
        <title>Third-Generation Sequencing Reveals the Adaptive Role of the Epigenome in Three Deep-Sea Polychaetes.</title>
        <authorList>
            <person name="Perez M."/>
            <person name="Aroh O."/>
            <person name="Sun Y."/>
            <person name="Lan Y."/>
            <person name="Juniper S.K."/>
            <person name="Young C.R."/>
            <person name="Angers B."/>
            <person name="Qian P.Y."/>
        </authorList>
    </citation>
    <scope>NUCLEOTIDE SEQUENCE</scope>
    <source>
        <strain evidence="8">P08H-3</strain>
    </source>
</reference>
<feature type="region of interest" description="Disordered" evidence="6">
    <location>
        <begin position="93"/>
        <end position="372"/>
    </location>
</feature>
<keyword evidence="9" id="KW-1185">Reference proteome</keyword>
<feature type="compositionally biased region" description="Polar residues" evidence="6">
    <location>
        <begin position="218"/>
        <end position="242"/>
    </location>
</feature>
<feature type="domain" description="C2H2-type" evidence="7">
    <location>
        <begin position="1112"/>
        <end position="1139"/>
    </location>
</feature>
<keyword evidence="1" id="KW-0479">Metal-binding</keyword>
<feature type="compositionally biased region" description="Low complexity" evidence="6">
    <location>
        <begin position="1880"/>
        <end position="1893"/>
    </location>
</feature>
<feature type="compositionally biased region" description="Low complexity" evidence="6">
    <location>
        <begin position="243"/>
        <end position="260"/>
    </location>
</feature>
<dbReference type="GO" id="GO:0005634">
    <property type="term" value="C:nucleus"/>
    <property type="evidence" value="ECO:0007669"/>
    <property type="project" value="UniProtKB-SubCell"/>
</dbReference>
<feature type="compositionally biased region" description="Polar residues" evidence="6">
    <location>
        <begin position="119"/>
        <end position="139"/>
    </location>
</feature>
<dbReference type="InterPro" id="IPR036236">
    <property type="entry name" value="Znf_C2H2_sf"/>
</dbReference>
<feature type="domain" description="C2H2-type" evidence="7">
    <location>
        <begin position="1055"/>
        <end position="1084"/>
    </location>
</feature>
<feature type="domain" description="C2H2-type" evidence="7">
    <location>
        <begin position="1085"/>
        <end position="1114"/>
    </location>
</feature>
<feature type="compositionally biased region" description="Low complexity" evidence="6">
    <location>
        <begin position="1753"/>
        <end position="1768"/>
    </location>
</feature>
<feature type="compositionally biased region" description="Basic residues" evidence="6">
    <location>
        <begin position="538"/>
        <end position="548"/>
    </location>
</feature>
<feature type="compositionally biased region" description="Basic and acidic residues" evidence="6">
    <location>
        <begin position="286"/>
        <end position="319"/>
    </location>
</feature>
<organism evidence="8 9">
    <name type="scientific">Paralvinella palmiformis</name>
    <dbReference type="NCBI Taxonomy" id="53620"/>
    <lineage>
        <taxon>Eukaryota</taxon>
        <taxon>Metazoa</taxon>
        <taxon>Spiralia</taxon>
        <taxon>Lophotrochozoa</taxon>
        <taxon>Annelida</taxon>
        <taxon>Polychaeta</taxon>
        <taxon>Sedentaria</taxon>
        <taxon>Canalipalpata</taxon>
        <taxon>Terebellida</taxon>
        <taxon>Terebelliformia</taxon>
        <taxon>Alvinellidae</taxon>
        <taxon>Paralvinella</taxon>
    </lineage>
</organism>
<accession>A0AAD9K782</accession>
<feature type="compositionally biased region" description="Basic and acidic residues" evidence="6">
    <location>
        <begin position="1592"/>
        <end position="1603"/>
    </location>
</feature>
<feature type="compositionally biased region" description="Low complexity" evidence="6">
    <location>
        <begin position="1854"/>
        <end position="1864"/>
    </location>
</feature>
<feature type="compositionally biased region" description="Polar residues" evidence="6">
    <location>
        <begin position="345"/>
        <end position="360"/>
    </location>
</feature>
<feature type="compositionally biased region" description="Basic and acidic residues" evidence="6">
    <location>
        <begin position="1152"/>
        <end position="1165"/>
    </location>
</feature>
<feature type="region of interest" description="Disordered" evidence="6">
    <location>
        <begin position="2044"/>
        <end position="2121"/>
    </location>
</feature>
<feature type="compositionally biased region" description="Polar residues" evidence="6">
    <location>
        <begin position="1972"/>
        <end position="1990"/>
    </location>
</feature>
<feature type="compositionally biased region" description="Polar residues" evidence="6">
    <location>
        <begin position="407"/>
        <end position="417"/>
    </location>
</feature>
<dbReference type="InterPro" id="IPR013087">
    <property type="entry name" value="Znf_C2H2_type"/>
</dbReference>
<feature type="compositionally biased region" description="Polar residues" evidence="6">
    <location>
        <begin position="1913"/>
        <end position="1961"/>
    </location>
</feature>
<feature type="compositionally biased region" description="Polar residues" evidence="6">
    <location>
        <begin position="2086"/>
        <end position="2114"/>
    </location>
</feature>
<feature type="compositionally biased region" description="Basic and acidic residues" evidence="6">
    <location>
        <begin position="525"/>
        <end position="537"/>
    </location>
</feature>
<dbReference type="PROSITE" id="PS50157">
    <property type="entry name" value="ZINC_FINGER_C2H2_2"/>
    <property type="match status" value="6"/>
</dbReference>
<feature type="compositionally biased region" description="Acidic residues" evidence="6">
    <location>
        <begin position="1575"/>
        <end position="1586"/>
    </location>
</feature>
<keyword evidence="3 5" id="KW-0863">Zinc-finger</keyword>
<feature type="compositionally biased region" description="Pro residues" evidence="6">
    <location>
        <begin position="1696"/>
        <end position="1713"/>
    </location>
</feature>
<feature type="region of interest" description="Disordered" evidence="6">
    <location>
        <begin position="1"/>
        <end position="23"/>
    </location>
</feature>
<feature type="compositionally biased region" description="Polar residues" evidence="6">
    <location>
        <begin position="468"/>
        <end position="489"/>
    </location>
</feature>
<feature type="compositionally biased region" description="Polar residues" evidence="6">
    <location>
        <begin position="737"/>
        <end position="782"/>
    </location>
</feature>
<feature type="region of interest" description="Disordered" evidence="6">
    <location>
        <begin position="388"/>
        <end position="548"/>
    </location>
</feature>
<feature type="compositionally biased region" description="Basic residues" evidence="6">
    <location>
        <begin position="1357"/>
        <end position="1368"/>
    </location>
</feature>
<dbReference type="PANTHER" id="PTHR24381">
    <property type="entry name" value="ZINC FINGER PROTEIN"/>
    <property type="match status" value="1"/>
</dbReference>
<protein>
    <recommendedName>
        <fullName evidence="7">C2H2-type domain-containing protein</fullName>
    </recommendedName>
</protein>
<keyword evidence="4" id="KW-0862">Zinc</keyword>
<feature type="compositionally biased region" description="Polar residues" evidence="6">
    <location>
        <begin position="1769"/>
        <end position="1778"/>
    </location>
</feature>
<feature type="compositionally biased region" description="Low complexity" evidence="6">
    <location>
        <begin position="1604"/>
        <end position="1618"/>
    </location>
</feature>
<feature type="compositionally biased region" description="Basic residues" evidence="6">
    <location>
        <begin position="1292"/>
        <end position="1301"/>
    </location>
</feature>
<evidence type="ECO:0000256" key="1">
    <source>
        <dbReference type="ARBA" id="ARBA00022723"/>
    </source>
</evidence>
<dbReference type="Gene3D" id="3.30.160.60">
    <property type="entry name" value="Classic Zinc Finger"/>
    <property type="match status" value="5"/>
</dbReference>
<feature type="compositionally biased region" description="Polar residues" evidence="6">
    <location>
        <begin position="148"/>
        <end position="174"/>
    </location>
</feature>
<feature type="compositionally biased region" description="Basic residues" evidence="6">
    <location>
        <begin position="1320"/>
        <end position="1330"/>
    </location>
</feature>
<evidence type="ECO:0000256" key="2">
    <source>
        <dbReference type="ARBA" id="ARBA00022737"/>
    </source>
</evidence>
<feature type="compositionally biased region" description="Polar residues" evidence="6">
    <location>
        <begin position="813"/>
        <end position="823"/>
    </location>
</feature>
<evidence type="ECO:0000313" key="9">
    <source>
        <dbReference type="Proteomes" id="UP001208570"/>
    </source>
</evidence>
<feature type="compositionally biased region" description="Basic and acidic residues" evidence="6">
    <location>
        <begin position="93"/>
        <end position="104"/>
    </location>
</feature>
<gene>
    <name evidence="8" type="ORF">LSH36_52g05081</name>
</gene>
<feature type="region of interest" description="Disordered" evidence="6">
    <location>
        <begin position="1133"/>
        <end position="1233"/>
    </location>
</feature>
<feature type="compositionally biased region" description="Basic and acidic residues" evidence="6">
    <location>
        <begin position="440"/>
        <end position="454"/>
    </location>
</feature>
<name>A0AAD9K782_9ANNE</name>
<feature type="compositionally biased region" description="Polar residues" evidence="6">
    <location>
        <begin position="700"/>
        <end position="713"/>
    </location>
</feature>
<evidence type="ECO:0000259" key="7">
    <source>
        <dbReference type="PROSITE" id="PS50157"/>
    </source>
</evidence>
<dbReference type="SMART" id="SM00355">
    <property type="entry name" value="ZnF_C2H2"/>
    <property type="match status" value="10"/>
</dbReference>
<feature type="compositionally biased region" description="Basic and acidic residues" evidence="6">
    <location>
        <begin position="1182"/>
        <end position="1192"/>
    </location>
</feature>
<dbReference type="EMBL" id="JAODUP010000052">
    <property type="protein sequence ID" value="KAK2165300.1"/>
    <property type="molecule type" value="Genomic_DNA"/>
</dbReference>